<name>A0A7C8IL44_9PLEO</name>
<reference evidence="1 2" key="1">
    <citation type="submission" date="2020-01" db="EMBL/GenBank/DDBJ databases">
        <authorList>
            <consortium name="DOE Joint Genome Institute"/>
            <person name="Haridas S."/>
            <person name="Albert R."/>
            <person name="Binder M."/>
            <person name="Bloem J."/>
            <person name="Labutti K."/>
            <person name="Salamov A."/>
            <person name="Andreopoulos B."/>
            <person name="Baker S.E."/>
            <person name="Barry K."/>
            <person name="Bills G."/>
            <person name="Bluhm B.H."/>
            <person name="Cannon C."/>
            <person name="Castanera R."/>
            <person name="Culley D.E."/>
            <person name="Daum C."/>
            <person name="Ezra D."/>
            <person name="Gonzalez J.B."/>
            <person name="Henrissat B."/>
            <person name="Kuo A."/>
            <person name="Liang C."/>
            <person name="Lipzen A."/>
            <person name="Lutzoni F."/>
            <person name="Magnuson J."/>
            <person name="Mondo S."/>
            <person name="Nolan M."/>
            <person name="Ohm R."/>
            <person name="Pangilinan J."/>
            <person name="Park H.-J.H."/>
            <person name="Ramirez L."/>
            <person name="Alfaro M."/>
            <person name="Sun H."/>
            <person name="Tritt A."/>
            <person name="Yoshinaga Y."/>
            <person name="Zwiers L.-H.L."/>
            <person name="Turgeon B.G."/>
            <person name="Goodwin S.B."/>
            <person name="Spatafora J.W."/>
            <person name="Crous P.W."/>
            <person name="Grigoriev I.V."/>
        </authorList>
    </citation>
    <scope>NUCLEOTIDE SEQUENCE [LARGE SCALE GENOMIC DNA]</scope>
    <source>
        <strain evidence="1 2">CBS 611.86</strain>
    </source>
</reference>
<accession>A0A7C8IL44</accession>
<dbReference type="Proteomes" id="UP000481861">
    <property type="component" value="Unassembled WGS sequence"/>
</dbReference>
<proteinExistence type="predicted"/>
<comment type="caution">
    <text evidence="1">The sequence shown here is derived from an EMBL/GenBank/DDBJ whole genome shotgun (WGS) entry which is preliminary data.</text>
</comment>
<dbReference type="EMBL" id="JAADJZ010000004">
    <property type="protein sequence ID" value="KAF2875487.1"/>
    <property type="molecule type" value="Genomic_DNA"/>
</dbReference>
<evidence type="ECO:0000313" key="2">
    <source>
        <dbReference type="Proteomes" id="UP000481861"/>
    </source>
</evidence>
<gene>
    <name evidence="1" type="ORF">BDV95DRAFT_654192</name>
</gene>
<organism evidence="1 2">
    <name type="scientific">Massariosphaeria phaeospora</name>
    <dbReference type="NCBI Taxonomy" id="100035"/>
    <lineage>
        <taxon>Eukaryota</taxon>
        <taxon>Fungi</taxon>
        <taxon>Dikarya</taxon>
        <taxon>Ascomycota</taxon>
        <taxon>Pezizomycotina</taxon>
        <taxon>Dothideomycetes</taxon>
        <taxon>Pleosporomycetidae</taxon>
        <taxon>Pleosporales</taxon>
        <taxon>Pleosporales incertae sedis</taxon>
        <taxon>Massariosphaeria</taxon>
    </lineage>
</organism>
<protein>
    <submittedName>
        <fullName evidence="1">Uncharacterized protein</fullName>
    </submittedName>
</protein>
<dbReference type="AlphaFoldDB" id="A0A7C8IL44"/>
<evidence type="ECO:0000313" key="1">
    <source>
        <dbReference type="EMBL" id="KAF2875487.1"/>
    </source>
</evidence>
<keyword evidence="2" id="KW-1185">Reference proteome</keyword>
<sequence length="200" mass="22495">MRSFLRGLTGTAPDPLVISDVPNASIASPPPPEQPHWAVDTAPRPFVMFTSLHQPNKSLLLNTPYIGPYAPVDRVTTRAPPTIALAVFARFDVRNRRLWLAVRQIRTAPTPQGRQEEMRWVPYEDASTCDELRSAPGKQIFQPRMEFCQGGELDEGKVVAAWLEKIRLGWRRSGLVGEDPAWSRGVSIRDCRPWTARLLS</sequence>